<dbReference type="InterPro" id="IPR001509">
    <property type="entry name" value="Epimerase_deHydtase"/>
</dbReference>
<evidence type="ECO:0000256" key="1">
    <source>
        <dbReference type="ARBA" id="ARBA00023027"/>
    </source>
</evidence>
<protein>
    <submittedName>
        <fullName evidence="3">NAD-dependent epimerase/dehydratase</fullName>
    </submittedName>
</protein>
<keyword evidence="4" id="KW-1185">Reference proteome</keyword>
<gene>
    <name evidence="3" type="ORF">JCM21531_308</name>
</gene>
<proteinExistence type="predicted"/>
<sequence>MEGVILVTGAAGFIGFHLVQRLLKDGCDVVGIDNLNEYYDIQLKKDRLKLLNENNNFAFHKVDIKEKKAVDHIFETYRPTYVINLAAQAGVRYSIENPYAYVDSNLVGFVNILEACRRYPVKHLIYASSSSVYGGNKVSPFSTGHNVDHPVSLYAATKKANELLAHTYSHLFGIPTTGLRFFTVYGPWGRPDMAYFSFTKDILSGKPIKVFNHGKMERDFTYIDDIVDGIVKLIDKIPMPNKNWDETKDGISTSFAPYKIYNIGNNNPVPLMNFINALESVLGKVAKKVYLDMQPGDVLKTYADISDLERDINFKPSTSIEEGLRKFVDWYKEYYKAEV</sequence>
<evidence type="ECO:0000313" key="3">
    <source>
        <dbReference type="EMBL" id="GAE86972.1"/>
    </source>
</evidence>
<keyword evidence="1" id="KW-0520">NAD</keyword>
<evidence type="ECO:0000313" key="4">
    <source>
        <dbReference type="Proteomes" id="UP000019109"/>
    </source>
</evidence>
<dbReference type="STRING" id="1294263.JCM21531_308"/>
<comment type="caution">
    <text evidence="3">The sequence shown here is derived from an EMBL/GenBank/DDBJ whole genome shotgun (WGS) entry which is preliminary data.</text>
</comment>
<dbReference type="RefSeq" id="WP_038286766.1">
    <property type="nucleotide sequence ID" value="NZ_BAVR01000003.1"/>
</dbReference>
<dbReference type="PRINTS" id="PR01713">
    <property type="entry name" value="NUCEPIMERASE"/>
</dbReference>
<reference evidence="3" key="1">
    <citation type="journal article" date="2014" name="Genome Announc.">
        <title>Draft Genome Sequence of Clostridium straminisolvens Strain JCM 21531T, Isolated from a Cellulose-Degrading Bacterial Community.</title>
        <authorList>
            <person name="Yuki M."/>
            <person name="Oshima K."/>
            <person name="Suda W."/>
            <person name="Sakamoto M."/>
            <person name="Kitamura K."/>
            <person name="Iida T."/>
            <person name="Hattori M."/>
            <person name="Ohkuma M."/>
        </authorList>
    </citation>
    <scope>NUCLEOTIDE SEQUENCE [LARGE SCALE GENOMIC DNA]</scope>
    <source>
        <strain evidence="3">JCM 21531</strain>
    </source>
</reference>
<dbReference type="CDD" id="cd05253">
    <property type="entry name" value="UDP_GE_SDE_e"/>
    <property type="match status" value="1"/>
</dbReference>
<evidence type="ECO:0000259" key="2">
    <source>
        <dbReference type="Pfam" id="PF01370"/>
    </source>
</evidence>
<dbReference type="Proteomes" id="UP000019109">
    <property type="component" value="Unassembled WGS sequence"/>
</dbReference>
<name>W4V1K6_9FIRM</name>
<dbReference type="PANTHER" id="PTHR43574">
    <property type="entry name" value="EPIMERASE-RELATED"/>
    <property type="match status" value="1"/>
</dbReference>
<dbReference type="AlphaFoldDB" id="W4V1K6"/>
<accession>W4V1K6</accession>
<dbReference type="SUPFAM" id="SSF51735">
    <property type="entry name" value="NAD(P)-binding Rossmann-fold domains"/>
    <property type="match status" value="1"/>
</dbReference>
<dbReference type="Gene3D" id="3.40.50.720">
    <property type="entry name" value="NAD(P)-binding Rossmann-like Domain"/>
    <property type="match status" value="1"/>
</dbReference>
<dbReference type="Pfam" id="PF01370">
    <property type="entry name" value="Epimerase"/>
    <property type="match status" value="1"/>
</dbReference>
<dbReference type="OrthoDB" id="142826at2"/>
<dbReference type="EMBL" id="BAVR01000003">
    <property type="protein sequence ID" value="GAE86972.1"/>
    <property type="molecule type" value="Genomic_DNA"/>
</dbReference>
<feature type="domain" description="NAD-dependent epimerase/dehydratase" evidence="2">
    <location>
        <begin position="5"/>
        <end position="236"/>
    </location>
</feature>
<dbReference type="InterPro" id="IPR036291">
    <property type="entry name" value="NAD(P)-bd_dom_sf"/>
</dbReference>
<organism evidence="3 4">
    <name type="scientific">Acetivibrio straminisolvens JCM 21531</name>
    <dbReference type="NCBI Taxonomy" id="1294263"/>
    <lineage>
        <taxon>Bacteria</taxon>
        <taxon>Bacillati</taxon>
        <taxon>Bacillota</taxon>
        <taxon>Clostridia</taxon>
        <taxon>Eubacteriales</taxon>
        <taxon>Oscillospiraceae</taxon>
        <taxon>Acetivibrio</taxon>
    </lineage>
</organism>